<comment type="caution">
    <text evidence="3">The sequence shown here is derived from an EMBL/GenBank/DDBJ whole genome shotgun (WGS) entry which is preliminary data.</text>
</comment>
<evidence type="ECO:0008006" key="5">
    <source>
        <dbReference type="Google" id="ProtNLM"/>
    </source>
</evidence>
<reference evidence="4" key="1">
    <citation type="journal article" date="2019" name="Int. J. Syst. Evol. Microbiol.">
        <title>The Global Catalogue of Microorganisms (GCM) 10K type strain sequencing project: providing services to taxonomists for standard genome sequencing and annotation.</title>
        <authorList>
            <consortium name="The Broad Institute Genomics Platform"/>
            <consortium name="The Broad Institute Genome Sequencing Center for Infectious Disease"/>
            <person name="Wu L."/>
            <person name="Ma J."/>
        </authorList>
    </citation>
    <scope>NUCLEOTIDE SEQUENCE [LARGE SCALE GENOMIC DNA]</scope>
    <source>
        <strain evidence="4">JCM 18055</strain>
    </source>
</reference>
<protein>
    <recommendedName>
        <fullName evidence="5">Regulatory Fis family protein</fullName>
    </recommendedName>
</protein>
<sequence>MTSVIRAWESFLEGNPAPTGVRDEVLLSWRRSRWSGVDPERPDLPEIPVASDSRFQRTAAPVLESIAEPLVGDRTAMHLLDPDGVVMWRWVTDAQLARELDAADARVGVRWAEDAVGTSGGGTAVETDRPATVVGAEHFATKLHGWACSAAPVVHPLTRRVCGIVNVSVRAADANQHLPLVVRSMVAAVTVELRNQAGAQQRRLLETYLAWRHRTRKPLVAVDDRIAISDEIAVEHDDLWDRLVAAGPLATVIDIDALTLARIHPVTPGTLIDGAVLVVDPSPDATAPTPMAVPTDDPWTPLERAERDVIVAALDRHGGNKSRAADEIGLSRRALYDKLARYRIRR</sequence>
<evidence type="ECO:0000313" key="4">
    <source>
        <dbReference type="Proteomes" id="UP001500325"/>
    </source>
</evidence>
<evidence type="ECO:0000259" key="1">
    <source>
        <dbReference type="Pfam" id="PF01590"/>
    </source>
</evidence>
<dbReference type="InterPro" id="IPR003018">
    <property type="entry name" value="GAF"/>
</dbReference>
<dbReference type="InterPro" id="IPR002197">
    <property type="entry name" value="HTH_Fis"/>
</dbReference>
<accession>A0ABP8W9R6</accession>
<dbReference type="EMBL" id="BAABIC010000005">
    <property type="protein sequence ID" value="GAA4685136.1"/>
    <property type="molecule type" value="Genomic_DNA"/>
</dbReference>
<gene>
    <name evidence="3" type="ORF">GCM10023215_20230</name>
</gene>
<dbReference type="Gene3D" id="3.30.450.40">
    <property type="match status" value="1"/>
</dbReference>
<feature type="domain" description="DNA binding HTH" evidence="2">
    <location>
        <begin position="302"/>
        <end position="342"/>
    </location>
</feature>
<dbReference type="InterPro" id="IPR029016">
    <property type="entry name" value="GAF-like_dom_sf"/>
</dbReference>
<dbReference type="Pfam" id="PF02954">
    <property type="entry name" value="HTH_8"/>
    <property type="match status" value="1"/>
</dbReference>
<name>A0ABP8W9R6_9PSEU</name>
<dbReference type="Gene3D" id="1.10.10.60">
    <property type="entry name" value="Homeodomain-like"/>
    <property type="match status" value="1"/>
</dbReference>
<keyword evidence="4" id="KW-1185">Reference proteome</keyword>
<dbReference type="Pfam" id="PF01590">
    <property type="entry name" value="GAF"/>
    <property type="match status" value="1"/>
</dbReference>
<feature type="domain" description="GAF" evidence="1">
    <location>
        <begin position="56"/>
        <end position="168"/>
    </location>
</feature>
<organism evidence="3 4">
    <name type="scientific">Pseudonocardia yuanmonensis</name>
    <dbReference type="NCBI Taxonomy" id="1095914"/>
    <lineage>
        <taxon>Bacteria</taxon>
        <taxon>Bacillati</taxon>
        <taxon>Actinomycetota</taxon>
        <taxon>Actinomycetes</taxon>
        <taxon>Pseudonocardiales</taxon>
        <taxon>Pseudonocardiaceae</taxon>
        <taxon>Pseudonocardia</taxon>
    </lineage>
</organism>
<evidence type="ECO:0000259" key="2">
    <source>
        <dbReference type="Pfam" id="PF02954"/>
    </source>
</evidence>
<evidence type="ECO:0000313" key="3">
    <source>
        <dbReference type="EMBL" id="GAA4685136.1"/>
    </source>
</evidence>
<dbReference type="RefSeq" id="WP_345379996.1">
    <property type="nucleotide sequence ID" value="NZ_BAABIC010000005.1"/>
</dbReference>
<dbReference type="SUPFAM" id="SSF46689">
    <property type="entry name" value="Homeodomain-like"/>
    <property type="match status" value="1"/>
</dbReference>
<proteinExistence type="predicted"/>
<dbReference type="PRINTS" id="PR01590">
    <property type="entry name" value="HTHFIS"/>
</dbReference>
<dbReference type="Proteomes" id="UP001500325">
    <property type="component" value="Unassembled WGS sequence"/>
</dbReference>
<dbReference type="InterPro" id="IPR009057">
    <property type="entry name" value="Homeodomain-like_sf"/>
</dbReference>